<comment type="similarity">
    <text evidence="4">Belongs to the oleosin family.</text>
</comment>
<dbReference type="GO" id="GO:0009791">
    <property type="term" value="P:post-embryonic development"/>
    <property type="evidence" value="ECO:0007669"/>
    <property type="project" value="UniProtKB-ARBA"/>
</dbReference>
<organism evidence="10 11">
    <name type="scientific">Ambrosia artemisiifolia</name>
    <name type="common">Common ragweed</name>
    <dbReference type="NCBI Taxonomy" id="4212"/>
    <lineage>
        <taxon>Eukaryota</taxon>
        <taxon>Viridiplantae</taxon>
        <taxon>Streptophyta</taxon>
        <taxon>Embryophyta</taxon>
        <taxon>Tracheophyta</taxon>
        <taxon>Spermatophyta</taxon>
        <taxon>Magnoliopsida</taxon>
        <taxon>eudicotyledons</taxon>
        <taxon>Gunneridae</taxon>
        <taxon>Pentapetalae</taxon>
        <taxon>asterids</taxon>
        <taxon>campanulids</taxon>
        <taxon>Asterales</taxon>
        <taxon>Asteraceae</taxon>
        <taxon>Asteroideae</taxon>
        <taxon>Heliantheae alliance</taxon>
        <taxon>Heliantheae</taxon>
        <taxon>Ambrosia</taxon>
    </lineage>
</organism>
<reference evidence="10" key="1">
    <citation type="submission" date="2022-06" db="EMBL/GenBank/DDBJ databases">
        <title>Uncovering the hologenomic basis of an extraordinary plant invasion.</title>
        <authorList>
            <person name="Bieker V.C."/>
            <person name="Martin M.D."/>
            <person name="Gilbert T."/>
            <person name="Hodgins K."/>
            <person name="Battlay P."/>
            <person name="Petersen B."/>
            <person name="Wilson J."/>
        </authorList>
    </citation>
    <scope>NUCLEOTIDE SEQUENCE</scope>
    <source>
        <strain evidence="10">AA19_3_7</strain>
        <tissue evidence="10">Leaf</tissue>
    </source>
</reference>
<dbReference type="GO" id="GO:0012511">
    <property type="term" value="C:monolayer-surrounded lipid storage body"/>
    <property type="evidence" value="ECO:0007669"/>
    <property type="project" value="InterPro"/>
</dbReference>
<dbReference type="InterPro" id="IPR000136">
    <property type="entry name" value="Oleosin"/>
</dbReference>
<proteinExistence type="inferred from homology"/>
<keyword evidence="6 9" id="KW-0812">Transmembrane</keyword>
<evidence type="ECO:0000256" key="6">
    <source>
        <dbReference type="ARBA" id="ARBA00022692"/>
    </source>
</evidence>
<evidence type="ECO:0008006" key="12">
    <source>
        <dbReference type="Google" id="ProtNLM"/>
    </source>
</evidence>
<feature type="transmembrane region" description="Helical" evidence="9">
    <location>
        <begin position="38"/>
        <end position="64"/>
    </location>
</feature>
<keyword evidence="8 9" id="KW-0472">Membrane</keyword>
<comment type="function">
    <text evidence="1">May have a structural role to stabilize the lipid body during desiccation of the seed by preventing coalescence of the oil. Probably interacts with both lipid and phospholipid moieties of lipid bodies. May also provide recognition signals for specific lipase anchorage in lipolysis during seedling growth.</text>
</comment>
<evidence type="ECO:0000256" key="9">
    <source>
        <dbReference type="SAM" id="Phobius"/>
    </source>
</evidence>
<keyword evidence="11" id="KW-1185">Reference proteome</keyword>
<dbReference type="Proteomes" id="UP001206925">
    <property type="component" value="Unassembled WGS sequence"/>
</dbReference>
<evidence type="ECO:0000256" key="5">
    <source>
        <dbReference type="ARBA" id="ARBA00022677"/>
    </source>
</evidence>
<keyword evidence="7 9" id="KW-1133">Transmembrane helix</keyword>
<evidence type="ECO:0000256" key="4">
    <source>
        <dbReference type="ARBA" id="ARBA00010858"/>
    </source>
</evidence>
<accession>A0AAD5CZA5</accession>
<evidence type="ECO:0000256" key="3">
    <source>
        <dbReference type="ARBA" id="ARBA00004502"/>
    </source>
</evidence>
<evidence type="ECO:0000256" key="7">
    <source>
        <dbReference type="ARBA" id="ARBA00022989"/>
    </source>
</evidence>
<evidence type="ECO:0000256" key="8">
    <source>
        <dbReference type="ARBA" id="ARBA00023136"/>
    </source>
</evidence>
<comment type="subcellular location">
    <subcellularLocation>
        <location evidence="3">Lipid droplet</location>
    </subcellularLocation>
    <subcellularLocation>
        <location evidence="2">Membrane</location>
        <topology evidence="2">Multi-pass membrane protein</topology>
    </subcellularLocation>
</comment>
<dbReference type="GO" id="GO:0005576">
    <property type="term" value="C:extracellular region"/>
    <property type="evidence" value="ECO:0007669"/>
    <property type="project" value="TreeGrafter"/>
</dbReference>
<evidence type="ECO:0000313" key="11">
    <source>
        <dbReference type="Proteomes" id="UP001206925"/>
    </source>
</evidence>
<dbReference type="Pfam" id="PF01277">
    <property type="entry name" value="Oleosin"/>
    <property type="match status" value="1"/>
</dbReference>
<dbReference type="GO" id="GO:0019915">
    <property type="term" value="P:lipid storage"/>
    <property type="evidence" value="ECO:0007669"/>
    <property type="project" value="TreeGrafter"/>
</dbReference>
<protein>
    <recommendedName>
        <fullName evidence="12">Oleosin</fullName>
    </recommendedName>
</protein>
<name>A0AAD5CZA5_AMBAR</name>
<dbReference type="PANTHER" id="PTHR33203">
    <property type="entry name" value="OLEOSIN"/>
    <property type="match status" value="1"/>
</dbReference>
<dbReference type="GO" id="GO:0048608">
    <property type="term" value="P:reproductive structure development"/>
    <property type="evidence" value="ECO:0007669"/>
    <property type="project" value="UniProtKB-ARBA"/>
</dbReference>
<dbReference type="AlphaFoldDB" id="A0AAD5CZA5"/>
<sequence length="150" mass="16050">MTDVYHHRGQAMHHRQRNEPRVHTVVKAVTAASTGGSLLILSGLTLVGTVITLTMATPLLVIFSPVLVPAVITVFVLLTGLLTSGGFGLAAATVLSWMYRYVAGEHRTHEARHKIGSKGWERDQHATGKGHHATGGVQLTTSARKGLLES</sequence>
<evidence type="ECO:0000256" key="2">
    <source>
        <dbReference type="ARBA" id="ARBA00004141"/>
    </source>
</evidence>
<comment type="caution">
    <text evidence="10">The sequence shown here is derived from an EMBL/GenBank/DDBJ whole genome shotgun (WGS) entry which is preliminary data.</text>
</comment>
<dbReference type="EMBL" id="JAMZMK010006388">
    <property type="protein sequence ID" value="KAI7749331.1"/>
    <property type="molecule type" value="Genomic_DNA"/>
</dbReference>
<evidence type="ECO:0000313" key="10">
    <source>
        <dbReference type="EMBL" id="KAI7749331.1"/>
    </source>
</evidence>
<feature type="transmembrane region" description="Helical" evidence="9">
    <location>
        <begin position="70"/>
        <end position="99"/>
    </location>
</feature>
<dbReference type="PANTHER" id="PTHR33203:SF25">
    <property type="entry name" value="OLEOSIN 18.5 KDA"/>
    <property type="match status" value="1"/>
</dbReference>
<gene>
    <name evidence="10" type="ORF">M8C21_023666</name>
</gene>
<evidence type="ECO:0000256" key="1">
    <source>
        <dbReference type="ARBA" id="ARBA00002582"/>
    </source>
</evidence>
<dbReference type="GO" id="GO:0016020">
    <property type="term" value="C:membrane"/>
    <property type="evidence" value="ECO:0007669"/>
    <property type="project" value="UniProtKB-SubCell"/>
</dbReference>
<keyword evidence="5" id="KW-0551">Lipid droplet</keyword>